<feature type="domain" description="Bacterial repeat" evidence="2">
    <location>
        <begin position="91"/>
        <end position="162"/>
    </location>
</feature>
<feature type="domain" description="Bacterial repeat" evidence="2">
    <location>
        <begin position="1529"/>
        <end position="1594"/>
    </location>
</feature>
<sequence>MRGGLSFNTYVLTVNKIGTGSGTVISNGNLINCGVICSYPFFDTTRVTLTATPDASYQFAGWSGGGCSGIGDCVVTMDAAKTVTATFDIPYPLTITNNGHGTIAGPNRCTNSSCENDYAGFITLTATPDTDYQFAGWSGDCSDASVICTIPMTEARNVSATFMMPSAGTGSSWQSITPAPTTNDLYSVAYGNGLFVAVGDTGVILNSTDGISWTTPTSVTGNMLNRVIWGGGQFVAVGESGTVLTSTNGSSWQVRRSSGVDLNDVTWGGNQFVAVGDSGTILTSSDGVTWTTRTSGTPNPLMGMTWSGSQFVAVGYSGTILTSSDGMTWTVRSSGTADALGDVIWSGSQFVAVGGTGTILTSPDGVTWTARTSGAGGFWLFGVTWNGNQFVVLVFDGAGTILTSPNGINWTPQTSGITNALSGMTWNGSQFVAVGNSGTILISPPIPQTLTVNKNGIGSGTITSNVGGIDCGATCNANINNGTLVTLTAASDSSSFVTSWTNCTPIATNQCQVTMDAAKTVTATFDLGKQLNVNFTGTGTVTVTHARVGTDCTTNCSLLYTNGSLVALNATPASGYSFTGWETDCTGTGICSLTMTANKTVTANFILNTYSITATANPTAGGSISCSPNPVTSGNTANCTATPNTGYALSNFSGDCSGTTCALTNVTAAKAVTANFTPLYSITATANPTVGGSVSCSPNPITSGGAANCTATANAGYTFNGFSGDCSGTTCAFSNVTANKTVTANFTGTYSITATANPIAGGSISCSPNPVTSGNTANCTATPNTGYTFANFSGDCTGSTCILTNVTANKTVTANFTATYSITATANPTAGGSISCSPNPVTSGNTANCTATPNTGYTFANFSGDCSGATCVLTNVTANKTVTANFTATYSITATANPITGGSISCSPNPVASGADANCTATPNAGYALSNFSGDCSGATCVLTNVTAVKAVTANFTPLYSITATANPIAGGLISCSPNPVASGADANCTATPNTGYALSNFSGDCSGATCALTNVTANKNVTANFTTVTYSITATTNPIAGGLISCSPNPVASGADANCTATPNAGYTFANFSGDCTGSTCVLTNVTANKTVTANFTATYSITATANPTAGGSISCSPNPVASGADANCTATPNTGYALSNFSGDCSGTTCILTNVTANKNVTANFTAITYSITAAANPIAGGSINCSPNPVASGADANCTATPNAGYVFTNFTGACTGTTCELTNVTANKNVTANFAANTYSITATANPSAGGSISCLPNPVASGADANCTATPNAGYVFTNFTGACTGTTCALTNVTAAKAVTANFTPLYSITATANPIAGGLISCLPNPVASGADANCTATPNAGYALSNFSGDCSGTTCALTNVTANKNVTANFTTVTYSITATANPIAGGSINCSPNPVTSGADANCTATPNAGYAFANFSGDCSGAACALTNVTANKNVTANFTAVTYSITATANPIAGGSINCSPNPVASGADANCTATPNTGYALSNFSGDCGGTTCVLTNVTADKTVTANFTAVTYSITATANPIAGGSISCSPNPVASGADANCTATPNTGYALSSFSGDCSGATCALTNVTANKNVTANFAASTYSITATANPTAGGSINCLPNPVASGAMANCTPTANSGYTFIDFSGDCNGATCALTNVTANKNVTANFAENTYSITATANPSAGGSISCSPNPVAFGTDANCTATANSGYALSNFSGDCNGATCVLTNVTAAKAVTANFTPLYSITATANPIAGGSISCSPNPVISGNTANCTATTNTGYTFANFSGDCTGSTCALTNVTTNKNVTANFTATYSITATANPTAGGSISCSPNPVTSGNTANCTATPNTGYTFANFSGDCSGATCVLTNVTTNKNVTANFTATYSITATANPTAGGSISCSPNPVTSGNTANCTATPNTGYTFANFSGDCSGATCVLTNVTANKTVTANFTATYSITATANPTASGSISCSPNPVTSGNTANCTATPNTGYTFANFSGDCTGSTCVLTNVTTNKNVTANFTAVTYSITATANPTAGGSISCSPNPVASGADANCTATPNAGYALSNFSGDCSGTTCVLTHVTAAKAVTANFTPLYSITATANPSAGGSISCSPNPVTSGNTANCTATPNTGYTFVNFSGDCTGSTCVLTNVTANKTVTANFTATYSINATANPIAGGSISCSPNPVASGADANCTATPNTGYTFANFSGDCTGSTCVLTNVTANKTVTANFTATYSITATANPTAGGSISCSPNPVASGADANCTATPNTGYTFANFSGDCTGSTCVLTNVTANKTVTANFTATYSITATANPTAGGSISCSPNPVASGADANCTATPNVGYALTNFSDDCSGATCVLNNVTANKNVTANFTAVTYSITATANPSAGGSISCSPNPVAFGTDANCTATPNTGYALSNFSGDCSGTTCVLNNVTAAKAVTANFTPLYSITATANPIAGGSISCLPNPVASGADANCAATPNVGYIFADFSGDCSGITCALTNVTANKNVTANFTAVTYSITTTANPIAGGLISCLPNPVASGADANCTATPNAGYALSNFSGDCSSTTCLFTNVIANKTVTANFTLNTYSITATANPTVGGSVSCSPNPVTSDDTANCTATPNAGYTFTNFSDDCSGTTCAFSNVTANKTVTANFTAISTYSITATANPSAGGTVNCSPNPVTSGNTTNCTATPNVGYTFNSFSGDCSGTKCALTNVTANKTVTANFTVSPPTVKTYKLLIDKTGSGTITSDGLGINCGSNCIASFNEGTAVTLTATPAAGETFIRWSNCDSVNAAKQCVVTLVRTKLISATFTANVAPIADFVITDITLSPLQPNAGSAFNAAITVKNQGTTAMSGGTLSVWGDLPTGKNCGATSTVKTAIGVLSANETKTFTVSLPPMTSGNKRLRVFADSTCGTYEANERNNQSFLDYRVE</sequence>
<feature type="domain" description="Bacterial repeat" evidence="2">
    <location>
        <begin position="1104"/>
        <end position="1170"/>
    </location>
</feature>
<feature type="domain" description="Bacterial repeat" evidence="2">
    <location>
        <begin position="540"/>
        <end position="606"/>
    </location>
</feature>
<feature type="domain" description="Bacterial repeat" evidence="2">
    <location>
        <begin position="45"/>
        <end position="88"/>
    </location>
</feature>
<feature type="domain" description="Bacterial repeat" evidence="2">
    <location>
        <begin position="683"/>
        <end position="747"/>
    </location>
</feature>
<feature type="domain" description="Bacterial repeat" evidence="2">
    <location>
        <begin position="2657"/>
        <end position="2722"/>
    </location>
</feature>
<feature type="domain" description="Bacterial repeat" evidence="2">
    <location>
        <begin position="2514"/>
        <end position="2580"/>
    </location>
</feature>
<proteinExistence type="predicted"/>
<evidence type="ECO:0000313" key="3">
    <source>
        <dbReference type="EMBL" id="PQJ97192.1"/>
    </source>
</evidence>
<feature type="domain" description="Bacterial repeat" evidence="2">
    <location>
        <begin position="1316"/>
        <end position="1381"/>
    </location>
</feature>
<feature type="domain" description="Bacterial repeat" evidence="2">
    <location>
        <begin position="2373"/>
        <end position="2437"/>
    </location>
</feature>
<feature type="domain" description="Bacterial repeat" evidence="2">
    <location>
        <begin position="2022"/>
        <end position="2086"/>
    </location>
</feature>
<feature type="domain" description="Bacterial repeat" evidence="2">
    <location>
        <begin position="2585"/>
        <end position="2651"/>
    </location>
</feature>
<feature type="domain" description="Bacterial repeat" evidence="2">
    <location>
        <begin position="1951"/>
        <end position="2017"/>
    </location>
</feature>
<feature type="domain" description="Bacterial repeat" evidence="2">
    <location>
        <begin position="1034"/>
        <end position="1099"/>
    </location>
</feature>
<accession>A0A2S7XUY2</accession>
<gene>
    <name evidence="3" type="ORF">CXB77_04400</name>
</gene>
<name>A0A2S7XUY2_9GAMM</name>
<feature type="domain" description="Bacterial repeat" evidence="2">
    <location>
        <begin position="753"/>
        <end position="818"/>
    </location>
</feature>
<dbReference type="Gene3D" id="2.60.40.10">
    <property type="entry name" value="Immunoglobulins"/>
    <property type="match status" value="1"/>
</dbReference>
<feature type="domain" description="Bacterial repeat" evidence="2">
    <location>
        <begin position="2092"/>
        <end position="2157"/>
    </location>
</feature>
<dbReference type="Pfam" id="PF18998">
    <property type="entry name" value="Flg_new_2"/>
    <property type="match status" value="35"/>
</dbReference>
<feature type="domain" description="Bacterial repeat" evidence="2">
    <location>
        <begin position="2232"/>
        <end position="2297"/>
    </location>
</feature>
<feature type="domain" description="Bacterial repeat" evidence="2">
    <location>
        <begin position="613"/>
        <end position="677"/>
    </location>
</feature>
<protein>
    <recommendedName>
        <fullName evidence="5">Bacterial repeat domain-containing protein</fullName>
    </recommendedName>
</protein>
<dbReference type="InterPro" id="IPR044060">
    <property type="entry name" value="Bacterial_rp_domain"/>
</dbReference>
<feature type="domain" description="Bacterial repeat" evidence="2">
    <location>
        <begin position="451"/>
        <end position="526"/>
    </location>
</feature>
<dbReference type="InterPro" id="IPR013783">
    <property type="entry name" value="Ig-like_fold"/>
</dbReference>
<feature type="domain" description="Bacterial repeat" evidence="2">
    <location>
        <begin position="1600"/>
        <end position="1666"/>
    </location>
</feature>
<dbReference type="EMBL" id="PPGH01000018">
    <property type="protein sequence ID" value="PQJ97192.1"/>
    <property type="molecule type" value="Genomic_DNA"/>
</dbReference>
<organism evidence="3 4">
    <name type="scientific">Chromatium okenii</name>
    <dbReference type="NCBI Taxonomy" id="61644"/>
    <lineage>
        <taxon>Bacteria</taxon>
        <taxon>Pseudomonadati</taxon>
        <taxon>Pseudomonadota</taxon>
        <taxon>Gammaproteobacteria</taxon>
        <taxon>Chromatiales</taxon>
        <taxon>Chromatiaceae</taxon>
        <taxon>Chromatium</taxon>
    </lineage>
</organism>
<feature type="domain" description="Bacterial repeat" evidence="2">
    <location>
        <begin position="2443"/>
        <end position="2509"/>
    </location>
</feature>
<feature type="domain" description="Bacterial repeat" evidence="2">
    <location>
        <begin position="1741"/>
        <end position="1806"/>
    </location>
</feature>
<feature type="domain" description="Bacterial repeat" evidence="2">
    <location>
        <begin position="1811"/>
        <end position="1876"/>
    </location>
</feature>
<feature type="domain" description="Bacterial repeat" evidence="2">
    <location>
        <begin position="1881"/>
        <end position="1946"/>
    </location>
</feature>
<feature type="domain" description="Bacterial repeat" evidence="2">
    <location>
        <begin position="1246"/>
        <end position="1310"/>
    </location>
</feature>
<feature type="domain" description="Bacterial repeat" evidence="2">
    <location>
        <begin position="2302"/>
        <end position="2368"/>
    </location>
</feature>
<evidence type="ECO:0000313" key="4">
    <source>
        <dbReference type="Proteomes" id="UP000239936"/>
    </source>
</evidence>
<feature type="domain" description="Bacterial repeat" evidence="2">
    <location>
        <begin position="2736"/>
        <end position="2809"/>
    </location>
</feature>
<dbReference type="SUPFAM" id="SSF110296">
    <property type="entry name" value="Oligoxyloglucan reducing end-specific cellobiohydrolase"/>
    <property type="match status" value="1"/>
</dbReference>
<feature type="domain" description="Bacterial repeat" evidence="2">
    <location>
        <begin position="2162"/>
        <end position="2227"/>
    </location>
</feature>
<reference evidence="3 4" key="1">
    <citation type="submission" date="2018-01" db="EMBL/GenBank/DDBJ databases">
        <title>The complete genome sequence of Chromatium okenii LaCa, a purple sulfur bacterium with a turbulent life.</title>
        <authorList>
            <person name="Luedin S.M."/>
            <person name="Liechti N."/>
            <person name="Storelli N."/>
            <person name="Danza F."/>
            <person name="Wittwer M."/>
            <person name="Pothier J.F."/>
            <person name="Tonolla M.A."/>
        </authorList>
    </citation>
    <scope>NUCLEOTIDE SEQUENCE [LARGE SCALE GENOMIC DNA]</scope>
    <source>
        <strain evidence="3 4">LaCa</strain>
    </source>
</reference>
<feature type="domain" description="Bacterial repeat" evidence="2">
    <location>
        <begin position="1387"/>
        <end position="1453"/>
    </location>
</feature>
<evidence type="ECO:0000259" key="1">
    <source>
        <dbReference type="Pfam" id="PF07705"/>
    </source>
</evidence>
<keyword evidence="4" id="KW-1185">Reference proteome</keyword>
<feature type="domain" description="Bacterial repeat" evidence="2">
    <location>
        <begin position="893"/>
        <end position="957"/>
    </location>
</feature>
<evidence type="ECO:0000259" key="2">
    <source>
        <dbReference type="Pfam" id="PF18998"/>
    </source>
</evidence>
<dbReference type="Proteomes" id="UP000239936">
    <property type="component" value="Unassembled WGS sequence"/>
</dbReference>
<evidence type="ECO:0008006" key="5">
    <source>
        <dbReference type="Google" id="ProtNLM"/>
    </source>
</evidence>
<feature type="domain" description="Bacterial repeat" evidence="2">
    <location>
        <begin position="1458"/>
        <end position="1524"/>
    </location>
</feature>
<dbReference type="InterPro" id="IPR011635">
    <property type="entry name" value="CARDB"/>
</dbReference>
<comment type="caution">
    <text evidence="3">The sequence shown here is derived from an EMBL/GenBank/DDBJ whole genome shotgun (WGS) entry which is preliminary data.</text>
</comment>
<dbReference type="OrthoDB" id="5747841at2"/>
<feature type="domain" description="Bacterial repeat" evidence="2">
    <location>
        <begin position="963"/>
        <end position="1028"/>
    </location>
</feature>
<feature type="domain" description="Bacterial repeat" evidence="2">
    <location>
        <begin position="823"/>
        <end position="888"/>
    </location>
</feature>
<feature type="domain" description="Bacterial repeat" evidence="2">
    <location>
        <begin position="1671"/>
        <end position="1735"/>
    </location>
</feature>
<dbReference type="RefSeq" id="WP_105072934.1">
    <property type="nucleotide sequence ID" value="NZ_PPGH01000018.1"/>
</dbReference>
<feature type="domain" description="CARDB" evidence="1">
    <location>
        <begin position="2814"/>
        <end position="2919"/>
    </location>
</feature>
<feature type="domain" description="Bacterial repeat" evidence="2">
    <location>
        <begin position="1175"/>
        <end position="1241"/>
    </location>
</feature>
<dbReference type="Pfam" id="PF07705">
    <property type="entry name" value="CARDB"/>
    <property type="match status" value="1"/>
</dbReference>